<dbReference type="PANTHER" id="PTHR47969:SF33">
    <property type="entry name" value="KINESIN-LIKE PROTEIN"/>
    <property type="match status" value="1"/>
</dbReference>
<evidence type="ECO:0000313" key="7">
    <source>
        <dbReference type="EMBL" id="CAI2384655.1"/>
    </source>
</evidence>
<organism evidence="7 8">
    <name type="scientific">Euplotes crassus</name>
    <dbReference type="NCBI Taxonomy" id="5936"/>
    <lineage>
        <taxon>Eukaryota</taxon>
        <taxon>Sar</taxon>
        <taxon>Alveolata</taxon>
        <taxon>Ciliophora</taxon>
        <taxon>Intramacronucleata</taxon>
        <taxon>Spirotrichea</taxon>
        <taxon>Hypotrichia</taxon>
        <taxon>Euplotida</taxon>
        <taxon>Euplotidae</taxon>
        <taxon>Moneuplotes</taxon>
    </lineage>
</organism>
<dbReference type="InterPro" id="IPR019821">
    <property type="entry name" value="Kinesin_motor_CS"/>
</dbReference>
<dbReference type="GO" id="GO:0008017">
    <property type="term" value="F:microtubule binding"/>
    <property type="evidence" value="ECO:0007669"/>
    <property type="project" value="InterPro"/>
</dbReference>
<dbReference type="AlphaFoldDB" id="A0AAD1Y5I1"/>
<feature type="binding site" evidence="3">
    <location>
        <begin position="100"/>
        <end position="107"/>
    </location>
    <ligand>
        <name>ATP</name>
        <dbReference type="ChEBI" id="CHEBI:30616"/>
    </ligand>
</feature>
<dbReference type="InterPro" id="IPR027417">
    <property type="entry name" value="P-loop_NTPase"/>
</dbReference>
<dbReference type="GO" id="GO:0003777">
    <property type="term" value="F:microtubule motor activity"/>
    <property type="evidence" value="ECO:0007669"/>
    <property type="project" value="InterPro"/>
</dbReference>
<dbReference type="GO" id="GO:0005875">
    <property type="term" value="C:microtubule associated complex"/>
    <property type="evidence" value="ECO:0007669"/>
    <property type="project" value="TreeGrafter"/>
</dbReference>
<proteinExistence type="inferred from homology"/>
<dbReference type="EMBL" id="CAMPGE010026993">
    <property type="protein sequence ID" value="CAI2384655.1"/>
    <property type="molecule type" value="Genomic_DNA"/>
</dbReference>
<evidence type="ECO:0000256" key="1">
    <source>
        <dbReference type="ARBA" id="ARBA00022741"/>
    </source>
</evidence>
<protein>
    <recommendedName>
        <fullName evidence="4">Kinesin-like protein</fullName>
    </recommendedName>
</protein>
<evidence type="ECO:0000256" key="5">
    <source>
        <dbReference type="SAM" id="Coils"/>
    </source>
</evidence>
<dbReference type="PROSITE" id="PS50067">
    <property type="entry name" value="KINESIN_MOTOR_2"/>
    <property type="match status" value="1"/>
</dbReference>
<dbReference type="CDD" id="cd00106">
    <property type="entry name" value="KISc"/>
    <property type="match status" value="1"/>
</dbReference>
<dbReference type="SUPFAM" id="SSF52540">
    <property type="entry name" value="P-loop containing nucleoside triphosphate hydrolases"/>
    <property type="match status" value="1"/>
</dbReference>
<feature type="domain" description="Kinesin motor" evidence="6">
    <location>
        <begin position="10"/>
        <end position="387"/>
    </location>
</feature>
<name>A0AAD1Y5I1_EUPCR</name>
<evidence type="ECO:0000313" key="8">
    <source>
        <dbReference type="Proteomes" id="UP001295684"/>
    </source>
</evidence>
<sequence length="873" mass="100854">MKKNFRNKEKVKVAIRLRPYIDQDLPNNIGLEEQMVQDRHILYVQDDCTVVTNAKVKKAHRFDKVLDEEVTQQDLYEECEIDKYVDHVVEGYNATIFAFGQTGSGKTFTMEGYKYKMSETLNGFSQFESTPVAMTRQNENVGIIPRIVSELYEKIERVEFKKYRIYCSYLQIYQEKIYDLLNPLHSRKDYLQSNNNQQPEGLKLHFDVRNDRFNVDNLYKFECKNVKELMNYFHYGLKNKIMSSHALNEASSRSHCILSITVESIERENPDNIIVSTMQLVDLAGSERSSQTLNLDLGEYKSTKLKKEAIDINKSLFTLRQVVSMLNRSDGGKGKYIPYRESKLTSLLKHSLGGNSFCLMIACISPSSKFFNENISTLTYASKASCISNKPIKNHDPKNKVISGLKKEVQSLRSQLMMAHNLMGKSNNVCSKCGKSLSETEEESIDSLPNMTSELQENINSSAVTPASRLHNADGKNNPELALSRFNSEKQPKLPDFKKMFEKNETMMDKMTEDLMSLKEIMSAQNKLGLFERILLSAKMVKNVLKRNLELNKDYMDHTLQIDDLQKKLSQFQLENEDIRDRLSIMEALTGTDSYYIQMNYSSVKDEFTADMSKNKKDKLGMLNQDKMIALIYEFNKENSILKKRIERMEKKKIKNKFMQINDGMSSTAYSNHNIGHNKGKFKYGHTSDKILEDADDDQSYARGYKCSSSPKFAERHCDAEPVRCVIDAAEINHNLNRSGYHKNSSYQLEPLSGKKKTKNHLGRRDKLIKDTRGIDFRQFDTINSSLMNYEDMDSQINLEKSNIKRNMTAIRTKNPNSHSNQSIYNIAPEDIQSNLLSKFKKRKPQSIMGKLPPTKKSKTRIKNYRRQLNNYQ</sequence>
<keyword evidence="4" id="KW-0493">Microtubule</keyword>
<dbReference type="GO" id="GO:0007018">
    <property type="term" value="P:microtubule-based movement"/>
    <property type="evidence" value="ECO:0007669"/>
    <property type="project" value="InterPro"/>
</dbReference>
<keyword evidence="2 3" id="KW-0067">ATP-binding</keyword>
<dbReference type="InterPro" id="IPR001752">
    <property type="entry name" value="Kinesin_motor_dom"/>
</dbReference>
<dbReference type="InterPro" id="IPR027640">
    <property type="entry name" value="Kinesin-like_fam"/>
</dbReference>
<evidence type="ECO:0000256" key="2">
    <source>
        <dbReference type="ARBA" id="ARBA00022840"/>
    </source>
</evidence>
<dbReference type="Gene3D" id="3.40.850.10">
    <property type="entry name" value="Kinesin motor domain"/>
    <property type="match status" value="1"/>
</dbReference>
<dbReference type="SMART" id="SM00129">
    <property type="entry name" value="KISc"/>
    <property type="match status" value="1"/>
</dbReference>
<comment type="similarity">
    <text evidence="3 4">Belongs to the TRAFAC class myosin-kinesin ATPase superfamily. Kinesin family.</text>
</comment>
<keyword evidence="5" id="KW-0175">Coiled coil</keyword>
<dbReference type="GO" id="GO:0007052">
    <property type="term" value="P:mitotic spindle organization"/>
    <property type="evidence" value="ECO:0007669"/>
    <property type="project" value="TreeGrafter"/>
</dbReference>
<reference evidence="7" key="1">
    <citation type="submission" date="2023-07" db="EMBL/GenBank/DDBJ databases">
        <authorList>
            <consortium name="AG Swart"/>
            <person name="Singh M."/>
            <person name="Singh A."/>
            <person name="Seah K."/>
            <person name="Emmerich C."/>
        </authorList>
    </citation>
    <scope>NUCLEOTIDE SEQUENCE</scope>
    <source>
        <strain evidence="7">DP1</strain>
    </source>
</reference>
<evidence type="ECO:0000256" key="4">
    <source>
        <dbReference type="RuleBase" id="RU000394"/>
    </source>
</evidence>
<dbReference type="InterPro" id="IPR036961">
    <property type="entry name" value="Kinesin_motor_dom_sf"/>
</dbReference>
<dbReference type="GO" id="GO:0051231">
    <property type="term" value="P:spindle elongation"/>
    <property type="evidence" value="ECO:0007669"/>
    <property type="project" value="TreeGrafter"/>
</dbReference>
<dbReference type="PROSITE" id="PS00411">
    <property type="entry name" value="KINESIN_MOTOR_1"/>
    <property type="match status" value="1"/>
</dbReference>
<dbReference type="GO" id="GO:0005874">
    <property type="term" value="C:microtubule"/>
    <property type="evidence" value="ECO:0007669"/>
    <property type="project" value="UniProtKB-KW"/>
</dbReference>
<keyword evidence="3 4" id="KW-0505">Motor protein</keyword>
<keyword evidence="8" id="KW-1185">Reference proteome</keyword>
<comment type="caution">
    <text evidence="7">The sequence shown here is derived from an EMBL/GenBank/DDBJ whole genome shotgun (WGS) entry which is preliminary data.</text>
</comment>
<dbReference type="Proteomes" id="UP001295684">
    <property type="component" value="Unassembled WGS sequence"/>
</dbReference>
<evidence type="ECO:0000259" key="6">
    <source>
        <dbReference type="PROSITE" id="PS50067"/>
    </source>
</evidence>
<keyword evidence="1 3" id="KW-0547">Nucleotide-binding</keyword>
<gene>
    <name evidence="7" type="ORF">ECRASSUSDP1_LOCUS26189</name>
</gene>
<dbReference type="GO" id="GO:0005524">
    <property type="term" value="F:ATP binding"/>
    <property type="evidence" value="ECO:0007669"/>
    <property type="project" value="UniProtKB-UniRule"/>
</dbReference>
<dbReference type="PANTHER" id="PTHR47969">
    <property type="entry name" value="CHROMOSOME-ASSOCIATED KINESIN KIF4A-RELATED"/>
    <property type="match status" value="1"/>
</dbReference>
<dbReference type="Pfam" id="PF00225">
    <property type="entry name" value="Kinesin"/>
    <property type="match status" value="1"/>
</dbReference>
<dbReference type="PRINTS" id="PR00380">
    <property type="entry name" value="KINESINHEAVY"/>
</dbReference>
<evidence type="ECO:0000256" key="3">
    <source>
        <dbReference type="PROSITE-ProRule" id="PRU00283"/>
    </source>
</evidence>
<accession>A0AAD1Y5I1</accession>
<feature type="coiled-coil region" evidence="5">
    <location>
        <begin position="548"/>
        <end position="582"/>
    </location>
</feature>